<accession>A0A0N4U4A2</accession>
<evidence type="ECO:0000256" key="6">
    <source>
        <dbReference type="ARBA" id="ARBA00022868"/>
    </source>
</evidence>
<feature type="transmembrane region" description="Helical" evidence="12">
    <location>
        <begin position="105"/>
        <end position="127"/>
    </location>
</feature>
<evidence type="ECO:0000313" key="14">
    <source>
        <dbReference type="Proteomes" id="UP000038040"/>
    </source>
</evidence>
<dbReference type="PROSITE" id="PS51013">
    <property type="entry name" value="PANNEXIN"/>
    <property type="match status" value="1"/>
</dbReference>
<feature type="transmembrane region" description="Helical" evidence="12">
    <location>
        <begin position="351"/>
        <end position="376"/>
    </location>
</feature>
<dbReference type="AlphaFoldDB" id="A0A0N4U4A2"/>
<dbReference type="PANTHER" id="PTHR11893:SF31">
    <property type="entry name" value="INNEXIN-11"/>
    <property type="match status" value="1"/>
</dbReference>
<dbReference type="Proteomes" id="UP000274756">
    <property type="component" value="Unassembled WGS sequence"/>
</dbReference>
<comment type="similarity">
    <text evidence="12">Belongs to the pannexin family.</text>
</comment>
<evidence type="ECO:0000256" key="9">
    <source>
        <dbReference type="ARBA" id="ARBA00023065"/>
    </source>
</evidence>
<evidence type="ECO:0000313" key="15">
    <source>
        <dbReference type="Proteomes" id="UP000274756"/>
    </source>
</evidence>
<evidence type="ECO:0000256" key="11">
    <source>
        <dbReference type="ARBA" id="ARBA00023303"/>
    </source>
</evidence>
<comment type="function">
    <text evidence="12">Structural component of the gap junctions.</text>
</comment>
<dbReference type="OrthoDB" id="5867527at2759"/>
<evidence type="ECO:0000256" key="12">
    <source>
        <dbReference type="RuleBase" id="RU010713"/>
    </source>
</evidence>
<dbReference type="STRING" id="318479.A0A0N4U4A2"/>
<dbReference type="EMBL" id="UYYG01001154">
    <property type="protein sequence ID" value="VDN55986.1"/>
    <property type="molecule type" value="Genomic_DNA"/>
</dbReference>
<evidence type="ECO:0000256" key="2">
    <source>
        <dbReference type="ARBA" id="ARBA00004651"/>
    </source>
</evidence>
<dbReference type="WBParaSite" id="DME_0000159901-mRNA-1">
    <property type="protein sequence ID" value="DME_0000159901-mRNA-1"/>
    <property type="gene ID" value="DME_0000159901"/>
</dbReference>
<name>A0A0N4U4A2_DRAME</name>
<dbReference type="Pfam" id="PF00876">
    <property type="entry name" value="Innexin"/>
    <property type="match status" value="1"/>
</dbReference>
<reference evidence="13 15" key="2">
    <citation type="submission" date="2018-11" db="EMBL/GenBank/DDBJ databases">
        <authorList>
            <consortium name="Pathogen Informatics"/>
        </authorList>
    </citation>
    <scope>NUCLEOTIDE SEQUENCE [LARGE SCALE GENOMIC DNA]</scope>
</reference>
<dbReference type="GO" id="GO:0005886">
    <property type="term" value="C:plasma membrane"/>
    <property type="evidence" value="ECO:0007669"/>
    <property type="project" value="UniProtKB-SubCell"/>
</dbReference>
<evidence type="ECO:0000256" key="8">
    <source>
        <dbReference type="ARBA" id="ARBA00022989"/>
    </source>
</evidence>
<keyword evidence="8 12" id="KW-1133">Transmembrane helix</keyword>
<keyword evidence="10 12" id="KW-0472">Membrane</keyword>
<evidence type="ECO:0000256" key="4">
    <source>
        <dbReference type="ARBA" id="ARBA00022475"/>
    </source>
</evidence>
<keyword evidence="4" id="KW-1003">Cell membrane</keyword>
<dbReference type="InterPro" id="IPR000990">
    <property type="entry name" value="Innexin"/>
</dbReference>
<dbReference type="GO" id="GO:0005243">
    <property type="term" value="F:gap junction channel activity"/>
    <property type="evidence" value="ECO:0007669"/>
    <property type="project" value="TreeGrafter"/>
</dbReference>
<reference evidence="16" key="1">
    <citation type="submission" date="2017-02" db="UniProtKB">
        <authorList>
            <consortium name="WormBaseParasite"/>
        </authorList>
    </citation>
    <scope>IDENTIFICATION</scope>
</reference>
<dbReference type="Proteomes" id="UP000038040">
    <property type="component" value="Unplaced"/>
</dbReference>
<evidence type="ECO:0000256" key="5">
    <source>
        <dbReference type="ARBA" id="ARBA00022692"/>
    </source>
</evidence>
<dbReference type="PANTHER" id="PTHR11893">
    <property type="entry name" value="INNEXIN"/>
    <property type="match status" value="1"/>
</dbReference>
<evidence type="ECO:0000256" key="1">
    <source>
        <dbReference type="ARBA" id="ARBA00004610"/>
    </source>
</evidence>
<keyword evidence="15" id="KW-1185">Reference proteome</keyword>
<feature type="transmembrane region" description="Helical" evidence="12">
    <location>
        <begin position="286"/>
        <end position="309"/>
    </location>
</feature>
<dbReference type="PRINTS" id="PR01262">
    <property type="entry name" value="INNEXIN"/>
</dbReference>
<gene>
    <name evidence="12" type="primary">inx</name>
    <name evidence="13" type="ORF">DME_LOCUS5959</name>
</gene>
<feature type="transmembrane region" description="Helical" evidence="12">
    <location>
        <begin position="188"/>
        <end position="219"/>
    </location>
</feature>
<dbReference type="GO" id="GO:0034220">
    <property type="term" value="P:monoatomic ion transmembrane transport"/>
    <property type="evidence" value="ECO:0007669"/>
    <property type="project" value="UniProtKB-KW"/>
</dbReference>
<keyword evidence="11 12" id="KW-0407">Ion channel</keyword>
<organism evidence="14 16">
    <name type="scientific">Dracunculus medinensis</name>
    <name type="common">Guinea worm</name>
    <dbReference type="NCBI Taxonomy" id="318479"/>
    <lineage>
        <taxon>Eukaryota</taxon>
        <taxon>Metazoa</taxon>
        <taxon>Ecdysozoa</taxon>
        <taxon>Nematoda</taxon>
        <taxon>Chromadorea</taxon>
        <taxon>Rhabditida</taxon>
        <taxon>Spirurina</taxon>
        <taxon>Dracunculoidea</taxon>
        <taxon>Dracunculidae</taxon>
        <taxon>Dracunculus</taxon>
    </lineage>
</organism>
<protein>
    <recommendedName>
        <fullName evidence="12">Innexin</fullName>
    </recommendedName>
</protein>
<comment type="subcellular location">
    <subcellularLocation>
        <location evidence="1">Cell junction</location>
        <location evidence="1">Gap junction</location>
    </subcellularLocation>
    <subcellularLocation>
        <location evidence="2 12">Cell membrane</location>
        <topology evidence="2 12">Multi-pass membrane protein</topology>
    </subcellularLocation>
</comment>
<keyword evidence="7" id="KW-0965">Cell junction</keyword>
<evidence type="ECO:0000313" key="16">
    <source>
        <dbReference type="WBParaSite" id="DME_0000159901-mRNA-1"/>
    </source>
</evidence>
<dbReference type="GO" id="GO:0005921">
    <property type="term" value="C:gap junction"/>
    <property type="evidence" value="ECO:0007669"/>
    <property type="project" value="UniProtKB-SubCell"/>
</dbReference>
<keyword evidence="3 12" id="KW-0813">Transport</keyword>
<proteinExistence type="inferred from homology"/>
<sequence length="390" mass="46853">MMIEAIIAMVRYLSPRNDDDAVDRLHYLYTPNILLAFAVLISFKQFGGRPIECMFPSKFPGSWEQYAENYCWSQDTYYVQDDVHVANIPEEERYSPERKLSYYKWVPFFLLLQAAFFRFPSILWNYLSLNSGIRIHEIIEKAVDRGNLEDAIRKQNIDSLARHMQNALKFHRQKIEVHKTFKFLNIRYSAFFISLMYLFTKTLYMMNAVAQFYFFFWFLQTDRYAWYGYNVVKDIIQGSQWSFSGYFPRVSLCDFLVRQVGNIQRYSVQCVLVINLFTEKIFIFLWFWYMILIITTLLSLSYWICVLTFPCFSRWFISQSLELSEQKFDPDTKKREVDRFVSQYLRHDGIFVLRLVSIHAGIIFCTELVLALWAAFYEIEEQVNWIHIYL</sequence>
<keyword evidence="6" id="KW-0303">Gap junction</keyword>
<evidence type="ECO:0000313" key="13">
    <source>
        <dbReference type="EMBL" id="VDN55986.1"/>
    </source>
</evidence>
<keyword evidence="5 12" id="KW-0812">Transmembrane</keyword>
<evidence type="ECO:0000256" key="10">
    <source>
        <dbReference type="ARBA" id="ARBA00023136"/>
    </source>
</evidence>
<evidence type="ECO:0000256" key="7">
    <source>
        <dbReference type="ARBA" id="ARBA00022949"/>
    </source>
</evidence>
<keyword evidence="9 12" id="KW-0406">Ion transport</keyword>
<evidence type="ECO:0000256" key="3">
    <source>
        <dbReference type="ARBA" id="ARBA00022448"/>
    </source>
</evidence>